<proteinExistence type="inferred from homology"/>
<gene>
    <name evidence="8" type="primary">infA</name>
</gene>
<organism evidence="8">
    <name type="scientific">Pometia pinnata</name>
    <dbReference type="NCBI Taxonomy" id="557028"/>
    <lineage>
        <taxon>Eukaryota</taxon>
        <taxon>Viridiplantae</taxon>
        <taxon>Streptophyta</taxon>
        <taxon>Embryophyta</taxon>
        <taxon>Tracheophyta</taxon>
        <taxon>Spermatophyta</taxon>
        <taxon>Magnoliopsida</taxon>
        <taxon>eudicotyledons</taxon>
        <taxon>Gunneridae</taxon>
        <taxon>Pentapetalae</taxon>
        <taxon>rosids</taxon>
        <taxon>malvids</taxon>
        <taxon>Sapindales</taxon>
        <taxon>Sapindaceae</taxon>
        <taxon>Pometia</taxon>
    </lineage>
</organism>
<evidence type="ECO:0000256" key="5">
    <source>
        <dbReference type="ARBA" id="ARBA00022917"/>
    </source>
</evidence>
<dbReference type="GO" id="GO:0003743">
    <property type="term" value="F:translation initiation factor activity"/>
    <property type="evidence" value="ECO:0007669"/>
    <property type="project" value="UniProtKB-UniRule"/>
</dbReference>
<feature type="domain" description="S1-like" evidence="7">
    <location>
        <begin position="1"/>
        <end position="41"/>
    </location>
</feature>
<sequence length="94" mass="11089">MLSYASGKTRHWFIHILPGDRLKIEVSRYDSNGRRISSRLHNKDSTDEAVFQHSFHEDPIHGSKISRNLFSSNKESRFEIQLRNNNYENKSLRS</sequence>
<dbReference type="SUPFAM" id="SSF50249">
    <property type="entry name" value="Nucleic acid-binding proteins"/>
    <property type="match status" value="1"/>
</dbReference>
<evidence type="ECO:0000256" key="2">
    <source>
        <dbReference type="ARBA" id="ARBA00010939"/>
    </source>
</evidence>
<dbReference type="InterPro" id="IPR012340">
    <property type="entry name" value="NA-bd_OB-fold"/>
</dbReference>
<evidence type="ECO:0000256" key="1">
    <source>
        <dbReference type="ARBA" id="ARBA00003935"/>
    </source>
</evidence>
<dbReference type="EMBL" id="MN106254">
    <property type="protein sequence ID" value="QKD76196.1"/>
    <property type="molecule type" value="Genomic_DNA"/>
</dbReference>
<evidence type="ECO:0000256" key="6">
    <source>
        <dbReference type="PROSITE-ProRule" id="PRU00181"/>
    </source>
</evidence>
<dbReference type="GO" id="GO:0003723">
    <property type="term" value="F:RNA binding"/>
    <property type="evidence" value="ECO:0007669"/>
    <property type="project" value="InterPro"/>
</dbReference>
<evidence type="ECO:0000313" key="8">
    <source>
        <dbReference type="EMBL" id="QKD76196.1"/>
    </source>
</evidence>
<comment type="function">
    <text evidence="1">One of the essential components for the initiation of protein synthesis. Stabilizes the binding of IF-2 and IF-3 on the 30S subunit to which N-formylmethionyl-tRNA(fMet) subsequently binds. Helps modulate mRNA selection, yielding the 30S pre-initiation complex (PIC). Upon addition of the 50S ribosomal subunit IF-1, IF-2 and IF-3 are released leaving the mature 70S translation initiation complex.</text>
</comment>
<keyword evidence="8" id="KW-0934">Plastid</keyword>
<protein>
    <submittedName>
        <fullName evidence="8">Translation initiation factor 1</fullName>
    </submittedName>
</protein>
<dbReference type="GO" id="GO:0043022">
    <property type="term" value="F:ribosome binding"/>
    <property type="evidence" value="ECO:0007669"/>
    <property type="project" value="TreeGrafter"/>
</dbReference>
<keyword evidence="5 6" id="KW-0648">Protein biosynthesis</keyword>
<comment type="similarity">
    <text evidence="2">Belongs to the IF-1 family.</text>
</comment>
<evidence type="ECO:0000259" key="7">
    <source>
        <dbReference type="PROSITE" id="PS50832"/>
    </source>
</evidence>
<dbReference type="RefSeq" id="YP_009862820.1">
    <property type="nucleotide sequence ID" value="NC_048999.1"/>
</dbReference>
<evidence type="ECO:0000256" key="4">
    <source>
        <dbReference type="ARBA" id="ARBA00022540"/>
    </source>
</evidence>
<dbReference type="PANTHER" id="PTHR33370:SF1">
    <property type="entry name" value="TRANSLATION INITIATION FACTOR IF-1, CHLOROPLASTIC"/>
    <property type="match status" value="1"/>
</dbReference>
<dbReference type="Gene3D" id="2.40.50.140">
    <property type="entry name" value="Nucleic acid-binding proteins"/>
    <property type="match status" value="1"/>
</dbReference>
<keyword evidence="8" id="KW-0150">Chloroplast</keyword>
<geneLocation type="chloroplast" evidence="8"/>
<comment type="subunit">
    <text evidence="3">Component of the 30S ribosomal translation pre-initiation complex which assembles on the 30S ribosome in the order IF-2 and IF-3, IF-1 and N-formylmethionyl-tRNA(fMet); mRNA recruitment can occur at any time during PIC assembly.</text>
</comment>
<dbReference type="AlphaFoldDB" id="A0A6M8AZI5"/>
<dbReference type="PANTHER" id="PTHR33370">
    <property type="entry name" value="TRANSLATION INITIATION FACTOR IF-1, CHLOROPLASTIC"/>
    <property type="match status" value="1"/>
</dbReference>
<evidence type="ECO:0000256" key="3">
    <source>
        <dbReference type="ARBA" id="ARBA00011599"/>
    </source>
</evidence>
<dbReference type="GO" id="GO:0005829">
    <property type="term" value="C:cytosol"/>
    <property type="evidence" value="ECO:0007669"/>
    <property type="project" value="TreeGrafter"/>
</dbReference>
<name>A0A6M8AZI5_9ROSI</name>
<dbReference type="GeneID" id="55750943"/>
<accession>A0A6M8AZI5</accession>
<dbReference type="InterPro" id="IPR006196">
    <property type="entry name" value="RNA-binding_domain_S1_IF1"/>
</dbReference>
<dbReference type="PROSITE" id="PS50832">
    <property type="entry name" value="S1_IF1_TYPE"/>
    <property type="match status" value="1"/>
</dbReference>
<reference evidence="8" key="1">
    <citation type="journal article" date="2019" name="Mitochondrial DNA Part B Resour">
        <title>The complete chloroplast genome sequence of Pometia tomentosa.</title>
        <authorList>
            <person name="Wang Y."/>
            <person name="Yuan X."/>
            <person name="Zhang J."/>
        </authorList>
    </citation>
    <scope>NUCLEOTIDE SEQUENCE</scope>
</reference>
<dbReference type="InterPro" id="IPR004368">
    <property type="entry name" value="TIF_IF1"/>
</dbReference>
<keyword evidence="4 6" id="KW-0396">Initiation factor</keyword>